<dbReference type="Proteomes" id="UP001595896">
    <property type="component" value="Unassembled WGS sequence"/>
</dbReference>
<evidence type="ECO:0000313" key="3">
    <source>
        <dbReference type="EMBL" id="MFC4736451.1"/>
    </source>
</evidence>
<accession>A0ABV9NVW8</accession>
<evidence type="ECO:0000256" key="2">
    <source>
        <dbReference type="RuleBase" id="RU003707"/>
    </source>
</evidence>
<name>A0ABV9NVW8_9BACI</name>
<evidence type="ECO:0000313" key="4">
    <source>
        <dbReference type="Proteomes" id="UP001595896"/>
    </source>
</evidence>
<dbReference type="CDD" id="cd06558">
    <property type="entry name" value="crotonase-like"/>
    <property type="match status" value="1"/>
</dbReference>
<dbReference type="InterPro" id="IPR029045">
    <property type="entry name" value="ClpP/crotonase-like_dom_sf"/>
</dbReference>
<dbReference type="InterPro" id="IPR001753">
    <property type="entry name" value="Enoyl-CoA_hydra/iso"/>
</dbReference>
<dbReference type="PROSITE" id="PS00166">
    <property type="entry name" value="ENOYL_COA_HYDRATASE"/>
    <property type="match status" value="1"/>
</dbReference>
<dbReference type="InterPro" id="IPR014748">
    <property type="entry name" value="Enoyl-CoA_hydra_C"/>
</dbReference>
<sequence length="247" mass="26801">MKTTVTYEVKDRTALISMNRPEVKNAINKEMHEDLYQAFTKAHEDEHVRVIVFTGSGDSFSSGADLKSIPVTELASFDHGSYLEETYNRLVLLMDRIEKPIVAYMNGIAVGAGLSLALACDFRYAEKDSVMALSFLKIGLAPDAGASYFLPRLVGLGKAIEFGTGKTIPVEEALSSGLLNGLGWPEALIKALVSAPLPAYGLMKQNMKTGAASSLEDTLEAEVRAQRTAGKSRAHQQALEAFIQKSR</sequence>
<dbReference type="InterPro" id="IPR018376">
    <property type="entry name" value="Enoyl-CoA_hyd/isom_CS"/>
</dbReference>
<comment type="caution">
    <text evidence="3">The sequence shown here is derived from an EMBL/GenBank/DDBJ whole genome shotgun (WGS) entry which is preliminary data.</text>
</comment>
<dbReference type="Gene3D" id="3.90.226.10">
    <property type="entry name" value="2-enoyl-CoA Hydratase, Chain A, domain 1"/>
    <property type="match status" value="1"/>
</dbReference>
<protein>
    <submittedName>
        <fullName evidence="3">Enoyl-CoA hydratase/isomerase family protein</fullName>
    </submittedName>
</protein>
<evidence type="ECO:0000256" key="1">
    <source>
        <dbReference type="ARBA" id="ARBA00005254"/>
    </source>
</evidence>
<dbReference type="RefSeq" id="WP_377909092.1">
    <property type="nucleotide sequence ID" value="NZ_JBHSGK010000005.1"/>
</dbReference>
<dbReference type="PANTHER" id="PTHR43802">
    <property type="entry name" value="ENOYL-COA HYDRATASE"/>
    <property type="match status" value="1"/>
</dbReference>
<dbReference type="PANTHER" id="PTHR43802:SF1">
    <property type="entry name" value="IP11341P-RELATED"/>
    <property type="match status" value="1"/>
</dbReference>
<gene>
    <name evidence="3" type="ORF">ACFO4L_07615</name>
</gene>
<dbReference type="Pfam" id="PF00378">
    <property type="entry name" value="ECH_1"/>
    <property type="match status" value="1"/>
</dbReference>
<organism evidence="3 4">
    <name type="scientific">Bacillus daqingensis</name>
    <dbReference type="NCBI Taxonomy" id="872396"/>
    <lineage>
        <taxon>Bacteria</taxon>
        <taxon>Bacillati</taxon>
        <taxon>Bacillota</taxon>
        <taxon>Bacilli</taxon>
        <taxon>Bacillales</taxon>
        <taxon>Bacillaceae</taxon>
        <taxon>Bacillus</taxon>
    </lineage>
</organism>
<proteinExistence type="inferred from homology"/>
<dbReference type="SUPFAM" id="SSF52096">
    <property type="entry name" value="ClpP/crotonase"/>
    <property type="match status" value="1"/>
</dbReference>
<dbReference type="EMBL" id="JBHSGK010000005">
    <property type="protein sequence ID" value="MFC4736451.1"/>
    <property type="molecule type" value="Genomic_DNA"/>
</dbReference>
<dbReference type="Gene3D" id="1.10.12.10">
    <property type="entry name" value="Lyase 2-enoyl-coa Hydratase, Chain A, domain 2"/>
    <property type="match status" value="1"/>
</dbReference>
<comment type="similarity">
    <text evidence="1 2">Belongs to the enoyl-CoA hydratase/isomerase family.</text>
</comment>
<reference evidence="4" key="1">
    <citation type="journal article" date="2019" name="Int. J. Syst. Evol. Microbiol.">
        <title>The Global Catalogue of Microorganisms (GCM) 10K type strain sequencing project: providing services to taxonomists for standard genome sequencing and annotation.</title>
        <authorList>
            <consortium name="The Broad Institute Genomics Platform"/>
            <consortium name="The Broad Institute Genome Sequencing Center for Infectious Disease"/>
            <person name="Wu L."/>
            <person name="Ma J."/>
        </authorList>
    </citation>
    <scope>NUCLEOTIDE SEQUENCE [LARGE SCALE GENOMIC DNA]</scope>
    <source>
        <strain evidence="4">JCM 12165</strain>
    </source>
</reference>
<keyword evidence="4" id="KW-1185">Reference proteome</keyword>